<accession>A0ABQ8QGU4</accession>
<feature type="compositionally biased region" description="Polar residues" evidence="1">
    <location>
        <begin position="220"/>
        <end position="233"/>
    </location>
</feature>
<dbReference type="Proteomes" id="UP001163828">
    <property type="component" value="Unassembled WGS sequence"/>
</dbReference>
<evidence type="ECO:0000313" key="3">
    <source>
        <dbReference type="Proteomes" id="UP001163828"/>
    </source>
</evidence>
<feature type="region of interest" description="Disordered" evidence="1">
    <location>
        <begin position="15"/>
        <end position="159"/>
    </location>
</feature>
<organism evidence="2 3">
    <name type="scientific">Lentinula boryana</name>
    <dbReference type="NCBI Taxonomy" id="40481"/>
    <lineage>
        <taxon>Eukaryota</taxon>
        <taxon>Fungi</taxon>
        <taxon>Dikarya</taxon>
        <taxon>Basidiomycota</taxon>
        <taxon>Agaricomycotina</taxon>
        <taxon>Agaricomycetes</taxon>
        <taxon>Agaricomycetidae</taxon>
        <taxon>Agaricales</taxon>
        <taxon>Marasmiineae</taxon>
        <taxon>Omphalotaceae</taxon>
        <taxon>Lentinula</taxon>
    </lineage>
</organism>
<feature type="compositionally biased region" description="Low complexity" evidence="1">
    <location>
        <begin position="358"/>
        <end position="370"/>
    </location>
</feature>
<feature type="region of interest" description="Disordered" evidence="1">
    <location>
        <begin position="436"/>
        <end position="471"/>
    </location>
</feature>
<feature type="compositionally biased region" description="Low complexity" evidence="1">
    <location>
        <begin position="267"/>
        <end position="283"/>
    </location>
</feature>
<feature type="region of interest" description="Disordered" evidence="1">
    <location>
        <begin position="218"/>
        <end position="398"/>
    </location>
</feature>
<feature type="region of interest" description="Disordered" evidence="1">
    <location>
        <begin position="584"/>
        <end position="698"/>
    </location>
</feature>
<feature type="compositionally biased region" description="Polar residues" evidence="1">
    <location>
        <begin position="454"/>
        <end position="471"/>
    </location>
</feature>
<feature type="compositionally biased region" description="Polar residues" evidence="1">
    <location>
        <begin position="648"/>
        <end position="657"/>
    </location>
</feature>
<feature type="compositionally biased region" description="Polar residues" evidence="1">
    <location>
        <begin position="338"/>
        <end position="353"/>
    </location>
</feature>
<keyword evidence="3" id="KW-1185">Reference proteome</keyword>
<name>A0ABQ8QGU4_9AGAR</name>
<feature type="compositionally biased region" description="Low complexity" evidence="1">
    <location>
        <begin position="114"/>
        <end position="123"/>
    </location>
</feature>
<comment type="caution">
    <text evidence="2">The sequence shown here is derived from an EMBL/GenBank/DDBJ whole genome shotgun (WGS) entry which is preliminary data.</text>
</comment>
<feature type="compositionally biased region" description="Polar residues" evidence="1">
    <location>
        <begin position="381"/>
        <end position="392"/>
    </location>
</feature>
<feature type="compositionally biased region" description="Acidic residues" evidence="1">
    <location>
        <begin position="28"/>
        <end position="37"/>
    </location>
</feature>
<feature type="compositionally biased region" description="Acidic residues" evidence="1">
    <location>
        <begin position="680"/>
        <end position="694"/>
    </location>
</feature>
<sequence>MLSSFTSLLPSALQNINSNSHANLPPVVDDDDDEEELDAKASQTASTKKKEKKEKGVNETFIFVRPPPAKTNHPLNLQVQLVPPNSHTPGVTGSSTITPRQSLDETEPAPAPSSPTSASSDTSGEPLARTSTTQSSRSEASSYSSSGYTSTASFSSVGSTASGRRMIIPLYNLQAHNVMTNTIVDAGTDAKIAKFTRKGLEMIDLAVMEVVEVWPAPSGVATSTNNGASTASARGSIDEGRRIQPRSSTIGNTPFRSRPTTPDPDRLTPGSSVVSVSSAGLSAADDHHLPENPYSVPTRLAPQKKNIFGKFFKKKDPTHSPDRTPTLPSATIVPPSPTSLIKTPIQTPTQSVIPPSPNSSSRHGRNLSSSMANFGKRGASASPSRPMTSTGGESTGLGIRGFVKHPRPSSMHLDPNDVQSRDYAFDQSEFGAKSQGVTTALSTTSSRISTASRMSNNNNLEPPTMSGSASSASNTIVLPATLGIQPTLSSPGGPSALSAFANFVSSGYPPPKSLGFGRGPALYVWVIRKWIKTPEGSNGTGLFGGMKDVLGSMGAGGSGSSMQSGRGMPMNIAGLSEIEVRVEWKRGKKSKSKKKAKDNTPDDDAEGSTSRSRRQSVITSEASPIGSVSSLPATTSESTETRKKRNRLSTASKASTNEDPDVTLTSIKLGRGRAKTQLATEDDDGNDSDPEDSETPWTCTLKTRYLGIPGLPRSPSPSSPLKIKIATLSPMPHHPKVVAMLKIPYPLPDLEVQSMSIRKRPMGLPGAPLSPSGNTSSSLGLVFRAEEIKDVICSTGIWVVVREGFGGVGKVSRKGDGWRIRA</sequence>
<feature type="compositionally biased region" description="Basic residues" evidence="1">
    <location>
        <begin position="586"/>
        <end position="596"/>
    </location>
</feature>
<protein>
    <submittedName>
        <fullName evidence="2">Uncharacterized protein</fullName>
    </submittedName>
</protein>
<dbReference type="EMBL" id="MU790575">
    <property type="protein sequence ID" value="KAJ3997733.1"/>
    <property type="molecule type" value="Genomic_DNA"/>
</dbReference>
<feature type="compositionally biased region" description="Low complexity" evidence="1">
    <location>
        <begin position="438"/>
        <end position="453"/>
    </location>
</feature>
<feature type="compositionally biased region" description="Polar residues" evidence="1">
    <location>
        <begin position="73"/>
        <end position="101"/>
    </location>
</feature>
<gene>
    <name evidence="2" type="ORF">F5050DRAFT_1749861</name>
</gene>
<reference evidence="2" key="1">
    <citation type="submission" date="2022-08" db="EMBL/GenBank/DDBJ databases">
        <authorList>
            <consortium name="DOE Joint Genome Institute"/>
            <person name="Min B."/>
            <person name="Riley R."/>
            <person name="Sierra-Patev S."/>
            <person name="Naranjo-Ortiz M."/>
            <person name="Looney B."/>
            <person name="Konkel Z."/>
            <person name="Slot J.C."/>
            <person name="Sakamoto Y."/>
            <person name="Steenwyk J.L."/>
            <person name="Rokas A."/>
            <person name="Carro J."/>
            <person name="Camarero S."/>
            <person name="Ferreira P."/>
            <person name="Molpeceres G."/>
            <person name="Ruiz-Duenas F.J."/>
            <person name="Serrano A."/>
            <person name="Henrissat B."/>
            <person name="Drula E."/>
            <person name="Hughes K.W."/>
            <person name="Mata J.L."/>
            <person name="Ishikawa N.K."/>
            <person name="Vargas-Isla R."/>
            <person name="Ushijima S."/>
            <person name="Smith C.A."/>
            <person name="Ahrendt S."/>
            <person name="Andreopoulos W."/>
            <person name="He G."/>
            <person name="Labutti K."/>
            <person name="Lipzen A."/>
            <person name="Ng V."/>
            <person name="Sandor L."/>
            <person name="Barry K."/>
            <person name="Martinez A.T."/>
            <person name="Xiao Y."/>
            <person name="Gibbons J.G."/>
            <person name="Terashima K."/>
            <person name="Hibbett D.S."/>
            <person name="Grigoriev I.V."/>
        </authorList>
    </citation>
    <scope>NUCLEOTIDE SEQUENCE</scope>
    <source>
        <strain evidence="2">TFB10827</strain>
    </source>
</reference>
<proteinExistence type="predicted"/>
<evidence type="ECO:0000313" key="2">
    <source>
        <dbReference type="EMBL" id="KAJ3997733.1"/>
    </source>
</evidence>
<feature type="compositionally biased region" description="Polar residues" evidence="1">
    <location>
        <begin position="607"/>
        <end position="638"/>
    </location>
</feature>
<feature type="compositionally biased region" description="Low complexity" evidence="1">
    <location>
        <begin position="130"/>
        <end position="156"/>
    </location>
</feature>
<evidence type="ECO:0000256" key="1">
    <source>
        <dbReference type="SAM" id="MobiDB-lite"/>
    </source>
</evidence>